<protein>
    <submittedName>
        <fullName evidence="2">Acyltransferase</fullName>
    </submittedName>
</protein>
<dbReference type="EMBL" id="JBHSLN010000025">
    <property type="protein sequence ID" value="MFC5298177.1"/>
    <property type="molecule type" value="Genomic_DNA"/>
</dbReference>
<name>A0ABW0FG01_9MICO</name>
<keyword evidence="3" id="KW-1185">Reference proteome</keyword>
<feature type="transmembrane region" description="Helical" evidence="1">
    <location>
        <begin position="233"/>
        <end position="251"/>
    </location>
</feature>
<feature type="transmembrane region" description="Helical" evidence="1">
    <location>
        <begin position="207"/>
        <end position="227"/>
    </location>
</feature>
<keyword evidence="1" id="KW-0472">Membrane</keyword>
<feature type="transmembrane region" description="Helical" evidence="1">
    <location>
        <begin position="148"/>
        <end position="169"/>
    </location>
</feature>
<feature type="transmembrane region" description="Helical" evidence="1">
    <location>
        <begin position="271"/>
        <end position="291"/>
    </location>
</feature>
<reference evidence="3" key="1">
    <citation type="journal article" date="2019" name="Int. J. Syst. Evol. Microbiol.">
        <title>The Global Catalogue of Microorganisms (GCM) 10K type strain sequencing project: providing services to taxonomists for standard genome sequencing and annotation.</title>
        <authorList>
            <consortium name="The Broad Institute Genomics Platform"/>
            <consortium name="The Broad Institute Genome Sequencing Center for Infectious Disease"/>
            <person name="Wu L."/>
            <person name="Ma J."/>
        </authorList>
    </citation>
    <scope>NUCLEOTIDE SEQUENCE [LARGE SCALE GENOMIC DNA]</scope>
    <source>
        <strain evidence="3">CGMCC 1.16455</strain>
    </source>
</reference>
<dbReference type="GO" id="GO:0016746">
    <property type="term" value="F:acyltransferase activity"/>
    <property type="evidence" value="ECO:0007669"/>
    <property type="project" value="UniProtKB-KW"/>
</dbReference>
<dbReference type="RefSeq" id="WP_343922597.1">
    <property type="nucleotide sequence ID" value="NZ_BAAAIR010000016.1"/>
</dbReference>
<organism evidence="2 3">
    <name type="scientific">Brachybacterium tyrofermentans</name>
    <dbReference type="NCBI Taxonomy" id="47848"/>
    <lineage>
        <taxon>Bacteria</taxon>
        <taxon>Bacillati</taxon>
        <taxon>Actinomycetota</taxon>
        <taxon>Actinomycetes</taxon>
        <taxon>Micrococcales</taxon>
        <taxon>Dermabacteraceae</taxon>
        <taxon>Brachybacterium</taxon>
    </lineage>
</organism>
<feature type="transmembrane region" description="Helical" evidence="1">
    <location>
        <begin position="303"/>
        <end position="326"/>
    </location>
</feature>
<accession>A0ABW0FG01</accession>
<proteinExistence type="predicted"/>
<evidence type="ECO:0000256" key="1">
    <source>
        <dbReference type="SAM" id="Phobius"/>
    </source>
</evidence>
<gene>
    <name evidence="2" type="ORF">ACFPK8_11700</name>
</gene>
<evidence type="ECO:0000313" key="3">
    <source>
        <dbReference type="Proteomes" id="UP001595937"/>
    </source>
</evidence>
<keyword evidence="2" id="KW-0012">Acyltransferase</keyword>
<keyword evidence="2" id="KW-0808">Transferase</keyword>
<comment type="caution">
    <text evidence="2">The sequence shown here is derived from an EMBL/GenBank/DDBJ whole genome shotgun (WGS) entry which is preliminary data.</text>
</comment>
<keyword evidence="1" id="KW-1133">Transmembrane helix</keyword>
<keyword evidence="1" id="KW-0812">Transmembrane</keyword>
<sequence>MTRTPLTRAEKVDAATPESLNRVVDFLRAAVVTVVVFGHWTIIAVVPEGGNLPHGVLDGAAWTHPLTWVREDVGYAQWLRTRLRRLGIPLIPLLLAGLVISIAVVPAGAENATVQLASQMALILTQFLAAYLMVILVEPPCLVLWERLGWWSITVGIALAGAVDALILVTDQPLLGYPNYLLVWAAFHRVGYVWLDGRLTGAGRRLLLAEIGLVGMTGLSFVTVLVNQRIMTWFPWHLTVMVGVAHQLLALDARVLLPEPLSEAWWATRPLWATALPALTGVVLLVMGRFGESRTDERTAPVVWKPLAAGVTVIAGLAVMANASVVSESGMTWWCRWCRWSGWEGSGS</sequence>
<evidence type="ECO:0000313" key="2">
    <source>
        <dbReference type="EMBL" id="MFC5298177.1"/>
    </source>
</evidence>
<dbReference type="Proteomes" id="UP001595937">
    <property type="component" value="Unassembled WGS sequence"/>
</dbReference>
<feature type="transmembrane region" description="Helical" evidence="1">
    <location>
        <begin position="86"/>
        <end position="104"/>
    </location>
</feature>
<dbReference type="GeneID" id="303296282"/>
<feature type="transmembrane region" description="Helical" evidence="1">
    <location>
        <begin position="116"/>
        <end position="136"/>
    </location>
</feature>